<comment type="caution">
    <text evidence="1">The sequence shown here is derived from an EMBL/GenBank/DDBJ whole genome shotgun (WGS) entry which is preliminary data.</text>
</comment>
<reference evidence="2" key="1">
    <citation type="journal article" date="2023" name="Front. Plant Sci.">
        <title>Chromosomal-level genome assembly of Melastoma candidum provides insights into trichome evolution.</title>
        <authorList>
            <person name="Zhong Y."/>
            <person name="Wu W."/>
            <person name="Sun C."/>
            <person name="Zou P."/>
            <person name="Liu Y."/>
            <person name="Dai S."/>
            <person name="Zhou R."/>
        </authorList>
    </citation>
    <scope>NUCLEOTIDE SEQUENCE [LARGE SCALE GENOMIC DNA]</scope>
</reference>
<accession>A0ACB9L3Q9</accession>
<name>A0ACB9L3Q9_9MYRT</name>
<proteinExistence type="predicted"/>
<dbReference type="Proteomes" id="UP001057402">
    <property type="component" value="Chromosome 12"/>
</dbReference>
<evidence type="ECO:0000313" key="1">
    <source>
        <dbReference type="EMBL" id="KAI4303944.1"/>
    </source>
</evidence>
<protein>
    <submittedName>
        <fullName evidence="1">Uncharacterized protein</fullName>
    </submittedName>
</protein>
<gene>
    <name evidence="1" type="ORF">MLD38_039521</name>
</gene>
<keyword evidence="2" id="KW-1185">Reference proteome</keyword>
<dbReference type="EMBL" id="CM042891">
    <property type="protein sequence ID" value="KAI4303944.1"/>
    <property type="molecule type" value="Genomic_DNA"/>
</dbReference>
<organism evidence="1 2">
    <name type="scientific">Melastoma candidum</name>
    <dbReference type="NCBI Taxonomy" id="119954"/>
    <lineage>
        <taxon>Eukaryota</taxon>
        <taxon>Viridiplantae</taxon>
        <taxon>Streptophyta</taxon>
        <taxon>Embryophyta</taxon>
        <taxon>Tracheophyta</taxon>
        <taxon>Spermatophyta</taxon>
        <taxon>Magnoliopsida</taxon>
        <taxon>eudicotyledons</taxon>
        <taxon>Gunneridae</taxon>
        <taxon>Pentapetalae</taxon>
        <taxon>rosids</taxon>
        <taxon>malvids</taxon>
        <taxon>Myrtales</taxon>
        <taxon>Melastomataceae</taxon>
        <taxon>Melastomatoideae</taxon>
        <taxon>Melastomateae</taxon>
        <taxon>Melastoma</taxon>
    </lineage>
</organism>
<sequence>MSYLAQQLLDLDLNSHRLPEFHFPDHHETLPVSPAASSAAALPINSSSLKRRLPVPLPVSVSLSKGEDSYGDKDYQEPVAKRISLREEENSDRMGLQEREDIPYALPGFNKISLPDVSTTSTPHYPPPRQGLRRTVSDSQTIARGYFFNPESSGHDQGSRDSPRLVSQESFAFGKNKGVTQPQTTAEKGVSCGFMRPGSSLPPLPPPLRRTLSEPTPLPNELFPKSNVDSDGAAAEQSPNTKRIEKMKLRMREMGEWWAQVLREAEELDKGEDHQDRLNQECPRTHDPLVQGGTTDEEQDATEKETEKETQEAISVEILGGCLSIKFSCPCNKAYQILLAGNNCYYKLV</sequence>
<evidence type="ECO:0000313" key="2">
    <source>
        <dbReference type="Proteomes" id="UP001057402"/>
    </source>
</evidence>